<evidence type="ECO:0000256" key="1">
    <source>
        <dbReference type="ARBA" id="ARBA00006429"/>
    </source>
</evidence>
<dbReference type="PANTHER" id="PTHR33607">
    <property type="entry name" value="ENDONUCLEASE-1"/>
    <property type="match status" value="1"/>
</dbReference>
<proteinExistence type="inferred from homology"/>
<accession>C3XEH1</accession>
<protein>
    <submittedName>
        <fullName evidence="4">Uncharacterized protein</fullName>
    </submittedName>
</protein>
<dbReference type="InterPro" id="IPR044925">
    <property type="entry name" value="His-Me_finger_sf"/>
</dbReference>
<dbReference type="HOGENOM" id="CLU_070541_0_0_7"/>
<dbReference type="EMBL" id="ACDN02000001">
    <property type="protein sequence ID" value="EEO23410.2"/>
    <property type="molecule type" value="Genomic_DNA"/>
</dbReference>
<dbReference type="Pfam" id="PF04231">
    <property type="entry name" value="Endonuclease_1"/>
    <property type="match status" value="1"/>
</dbReference>
<sequence length="246" mass="29085">MRRLKTISIASLLTLFAYLLFDGLNPPQTFRETKEILTKIWESKGFTTEFYCKAPFQITDNGIRLIESPHYTPRKPLTKKKAINERTQNIEFEHIMPAHNFGHHLPCWQKGGRKACRDDKTFNLMEADPRNLVPAIGEINADRSNFRYAEAPRYIVYNQYGNCKVYTDFKAKRFYPANYSKGLIARTYLYMSETYNIRLSDQERKLMEAWDKMYPKDEYEKARDSAIAQIPLWKMFYKAQSLITRI</sequence>
<keyword evidence="2" id="KW-0540">Nuclease</keyword>
<dbReference type="OrthoDB" id="9800417at2"/>
<keyword evidence="5" id="KW-1185">Reference proteome</keyword>
<evidence type="ECO:0000313" key="5">
    <source>
        <dbReference type="Proteomes" id="UP000005085"/>
    </source>
</evidence>
<dbReference type="AlphaFoldDB" id="C3XEH1"/>
<evidence type="ECO:0000313" key="4">
    <source>
        <dbReference type="EMBL" id="EEO23410.2"/>
    </source>
</evidence>
<evidence type="ECO:0000256" key="3">
    <source>
        <dbReference type="ARBA" id="ARBA00022801"/>
    </source>
</evidence>
<evidence type="ECO:0000256" key="2">
    <source>
        <dbReference type="ARBA" id="ARBA00022722"/>
    </source>
</evidence>
<comment type="caution">
    <text evidence="4">The sequence shown here is derived from an EMBL/GenBank/DDBJ whole genome shotgun (WGS) entry which is preliminary data.</text>
</comment>
<reference evidence="4 5" key="1">
    <citation type="journal article" date="2014" name="Genome Announc.">
        <title>Draft genome sequences of six enterohepatic helicobacter species isolated from humans and one from rhesus macaques.</title>
        <authorList>
            <person name="Shen Z."/>
            <person name="Sheh A."/>
            <person name="Young S.K."/>
            <person name="Abouelliel A."/>
            <person name="Ward D.V."/>
            <person name="Earl A.M."/>
            <person name="Fox J.G."/>
        </authorList>
    </citation>
    <scope>NUCLEOTIDE SEQUENCE [LARGE SCALE GENOMIC DNA]</scope>
    <source>
        <strain evidence="4 5">ATCC 43879</strain>
    </source>
</reference>
<comment type="similarity">
    <text evidence="1">Belongs to the EndA/NucM nuclease family.</text>
</comment>
<dbReference type="SUPFAM" id="SSF54060">
    <property type="entry name" value="His-Me finger endonucleases"/>
    <property type="match status" value="1"/>
</dbReference>
<dbReference type="GO" id="GO:0004518">
    <property type="term" value="F:nuclease activity"/>
    <property type="evidence" value="ECO:0007669"/>
    <property type="project" value="UniProtKB-KW"/>
</dbReference>
<dbReference type="GO" id="GO:0016787">
    <property type="term" value="F:hydrolase activity"/>
    <property type="evidence" value="ECO:0007669"/>
    <property type="project" value="UniProtKB-KW"/>
</dbReference>
<keyword evidence="3" id="KW-0378">Hydrolase</keyword>
<dbReference type="eggNOG" id="COG2356">
    <property type="taxonomic scope" value="Bacteria"/>
</dbReference>
<name>C3XEH1_9HELI</name>
<dbReference type="Proteomes" id="UP000005085">
    <property type="component" value="Unassembled WGS sequence"/>
</dbReference>
<dbReference type="PANTHER" id="PTHR33607:SF2">
    <property type="entry name" value="ENDONUCLEASE-1"/>
    <property type="match status" value="1"/>
</dbReference>
<gene>
    <name evidence="4" type="ORF">HRAG_00467</name>
</gene>
<dbReference type="InterPro" id="IPR007346">
    <property type="entry name" value="Endonuclease-I"/>
</dbReference>
<organism evidence="4 5">
    <name type="scientific">Helicobacter bilis ATCC 43879</name>
    <dbReference type="NCBI Taxonomy" id="613026"/>
    <lineage>
        <taxon>Bacteria</taxon>
        <taxon>Pseudomonadati</taxon>
        <taxon>Campylobacterota</taxon>
        <taxon>Epsilonproteobacteria</taxon>
        <taxon>Campylobacterales</taxon>
        <taxon>Helicobacteraceae</taxon>
        <taxon>Helicobacter</taxon>
    </lineage>
</organism>